<proteinExistence type="predicted"/>
<feature type="compositionally biased region" description="Basic and acidic residues" evidence="1">
    <location>
        <begin position="1"/>
        <end position="19"/>
    </location>
</feature>
<evidence type="ECO:0000256" key="1">
    <source>
        <dbReference type="SAM" id="MobiDB-lite"/>
    </source>
</evidence>
<accession>A0A9W9YL65</accession>
<name>A0A9W9YL65_9CNID</name>
<sequence length="215" mass="24281">MSNYHEKLAAGETPGRDSSIDQPLDAKITAINGHQEHTYFAWHEEKHNLSFWGTTHMASTGRNWMPAREQNAEGASKNFHDAESPAPPCLSIGNCLSALATLMHDHRGKHWHQDAMTYRNLNALHPSEPRRHTNRRRLTSFGQNCLTITIPDNRELSEIKKKFQGNSHMKILRKSGYSNPFLHPTIDILAGGACDLVRGVRCDRRQQVQPTGCLL</sequence>
<organism evidence="2 3">
    <name type="scientific">Desmophyllum pertusum</name>
    <dbReference type="NCBI Taxonomy" id="174260"/>
    <lineage>
        <taxon>Eukaryota</taxon>
        <taxon>Metazoa</taxon>
        <taxon>Cnidaria</taxon>
        <taxon>Anthozoa</taxon>
        <taxon>Hexacorallia</taxon>
        <taxon>Scleractinia</taxon>
        <taxon>Caryophylliina</taxon>
        <taxon>Caryophylliidae</taxon>
        <taxon>Desmophyllum</taxon>
    </lineage>
</organism>
<dbReference type="AlphaFoldDB" id="A0A9W9YL65"/>
<evidence type="ECO:0000313" key="2">
    <source>
        <dbReference type="EMBL" id="KAJ7353964.1"/>
    </source>
</evidence>
<protein>
    <submittedName>
        <fullName evidence="2">Uncharacterized protein</fullName>
    </submittedName>
</protein>
<dbReference type="Proteomes" id="UP001163046">
    <property type="component" value="Unassembled WGS sequence"/>
</dbReference>
<feature type="region of interest" description="Disordered" evidence="1">
    <location>
        <begin position="1"/>
        <end position="22"/>
    </location>
</feature>
<dbReference type="EMBL" id="MU827335">
    <property type="protein sequence ID" value="KAJ7353964.1"/>
    <property type="molecule type" value="Genomic_DNA"/>
</dbReference>
<gene>
    <name evidence="2" type="ORF">OS493_030807</name>
</gene>
<evidence type="ECO:0000313" key="3">
    <source>
        <dbReference type="Proteomes" id="UP001163046"/>
    </source>
</evidence>
<keyword evidence="3" id="KW-1185">Reference proteome</keyword>
<comment type="caution">
    <text evidence="2">The sequence shown here is derived from an EMBL/GenBank/DDBJ whole genome shotgun (WGS) entry which is preliminary data.</text>
</comment>
<reference evidence="2" key="1">
    <citation type="submission" date="2023-01" db="EMBL/GenBank/DDBJ databases">
        <title>Genome assembly of the deep-sea coral Lophelia pertusa.</title>
        <authorList>
            <person name="Herrera S."/>
            <person name="Cordes E."/>
        </authorList>
    </citation>
    <scope>NUCLEOTIDE SEQUENCE</scope>
    <source>
        <strain evidence="2">USNM1676648</strain>
        <tissue evidence="2">Polyp</tissue>
    </source>
</reference>